<dbReference type="InterPro" id="IPR053927">
    <property type="entry name" value="FlgK_helical"/>
</dbReference>
<dbReference type="Pfam" id="PF00460">
    <property type="entry name" value="Flg_bb_rod"/>
    <property type="match status" value="1"/>
</dbReference>
<reference evidence="11 12" key="1">
    <citation type="submission" date="2020-07" db="EMBL/GenBank/DDBJ databases">
        <title>Genomic Encyclopedia of Type Strains, Phase IV (KMG-IV): sequencing the most valuable type-strain genomes for metagenomic binning, comparative biology and taxonomic classification.</title>
        <authorList>
            <person name="Goeker M."/>
        </authorList>
    </citation>
    <scope>NUCLEOTIDE SEQUENCE [LARGE SCALE GENOMIC DNA]</scope>
    <source>
        <strain evidence="11 12">DSM 17721</strain>
    </source>
</reference>
<dbReference type="PANTHER" id="PTHR30033">
    <property type="entry name" value="FLAGELLAR HOOK-ASSOCIATED PROTEIN 1"/>
    <property type="match status" value="1"/>
</dbReference>
<dbReference type="InterPro" id="IPR001444">
    <property type="entry name" value="Flag_bb_rod_N"/>
</dbReference>
<feature type="domain" description="Flagellar basal body rod protein N-terminal" evidence="8">
    <location>
        <begin position="10"/>
        <end position="36"/>
    </location>
</feature>
<dbReference type="NCBIfam" id="TIGR02492">
    <property type="entry name" value="flgK_ends"/>
    <property type="match status" value="1"/>
</dbReference>
<feature type="domain" description="Flagellar basal-body/hook protein C-terminal" evidence="9">
    <location>
        <begin position="514"/>
        <end position="552"/>
    </location>
</feature>
<sequence>MSLNIALHAGLSGVLTHQKQVEVTGNNIANVNTPGYSRQTLSVSPGKAIDMNGLLLGQGVDAETVNREYDKFVSGQLVEQGDVLGREEAKSSPLAEIERIMGIGEDSLASEIEGFFGAWHDLSANPGGSVERDQVIYKGENLLDSFSQLESGLVDVRRNINDSLNAEVNGINLKLQKVAELNASIKDKQSLGHVANTDLDERDVVVKELSELLGVQTFETGQGQVGLQLPGGVPLVQGNRAMGFEGYYEGGNLQIQIRSGDVVLETDRTNFGGKFRGLMELRDQFIPELEQDLDDLRHGIVTNVNAQHEAGYDLDGNTGRSFFTRPASVQSETGFADPAALTLDTGEIEINDSTITIDAQNNSLYGIRDAINDSDAGVIASVVHDGTDYHLDLTPKTRGADVESDFSQLSDFIDEDTDGNFFDAAGSEQISVAVDSTDQVAAAGFPEGAPGDNVNAMAIHELNSSKLINGDQTFVDAYGRIAATVGTETRRNTMARQGAADTMDQLENLRESMVGVSLEQEMINLTLFQRGFEASSRFVQTIDEMMGTLIGLKR</sequence>
<proteinExistence type="inferred from homology"/>
<dbReference type="PRINTS" id="PR01005">
    <property type="entry name" value="FLGHOOKAP1"/>
</dbReference>
<dbReference type="Pfam" id="PF22638">
    <property type="entry name" value="FlgK_D1"/>
    <property type="match status" value="1"/>
</dbReference>
<dbReference type="Proteomes" id="UP000525298">
    <property type="component" value="Unassembled WGS sequence"/>
</dbReference>
<evidence type="ECO:0000256" key="3">
    <source>
        <dbReference type="ARBA" id="ARBA00009677"/>
    </source>
</evidence>
<evidence type="ECO:0000256" key="2">
    <source>
        <dbReference type="ARBA" id="ARBA00004613"/>
    </source>
</evidence>
<protein>
    <recommendedName>
        <fullName evidence="4 7">Flagellar hook-associated protein 1</fullName>
        <shortName evidence="7">HAP1</shortName>
    </recommendedName>
</protein>
<keyword evidence="12" id="KW-1185">Reference proteome</keyword>
<evidence type="ECO:0000313" key="11">
    <source>
        <dbReference type="EMBL" id="MBA2881329.1"/>
    </source>
</evidence>
<keyword evidence="11" id="KW-0969">Cilium</keyword>
<feature type="domain" description="Flagellar hook-associated protein FlgK helical" evidence="10">
    <location>
        <begin position="94"/>
        <end position="323"/>
    </location>
</feature>
<accession>A0A7W0HKI9</accession>
<evidence type="ECO:0000256" key="4">
    <source>
        <dbReference type="ARBA" id="ARBA00016244"/>
    </source>
</evidence>
<dbReference type="GO" id="GO:0005198">
    <property type="term" value="F:structural molecule activity"/>
    <property type="evidence" value="ECO:0007669"/>
    <property type="project" value="UniProtKB-UniRule"/>
</dbReference>
<name>A0A7W0HKI9_9BACT</name>
<dbReference type="InterPro" id="IPR019776">
    <property type="entry name" value="Flagellar_basal_body_rod_CS"/>
</dbReference>
<organism evidence="11 12">
    <name type="scientific">Desulfosalsimonas propionicica</name>
    <dbReference type="NCBI Taxonomy" id="332175"/>
    <lineage>
        <taxon>Bacteria</taxon>
        <taxon>Pseudomonadati</taxon>
        <taxon>Thermodesulfobacteriota</taxon>
        <taxon>Desulfobacteria</taxon>
        <taxon>Desulfobacterales</taxon>
        <taxon>Desulfosalsimonadaceae</taxon>
        <taxon>Desulfosalsimonas</taxon>
    </lineage>
</organism>
<evidence type="ECO:0000256" key="1">
    <source>
        <dbReference type="ARBA" id="ARBA00004365"/>
    </source>
</evidence>
<keyword evidence="11" id="KW-0966">Cell projection</keyword>
<evidence type="ECO:0000256" key="6">
    <source>
        <dbReference type="ARBA" id="ARBA00023143"/>
    </source>
</evidence>
<keyword evidence="6 7" id="KW-0975">Bacterial flagellum</keyword>
<keyword evidence="11" id="KW-0282">Flagellum</keyword>
<evidence type="ECO:0000259" key="8">
    <source>
        <dbReference type="Pfam" id="PF00460"/>
    </source>
</evidence>
<dbReference type="EMBL" id="JACDUS010000003">
    <property type="protein sequence ID" value="MBA2881329.1"/>
    <property type="molecule type" value="Genomic_DNA"/>
</dbReference>
<dbReference type="GO" id="GO:0005576">
    <property type="term" value="C:extracellular region"/>
    <property type="evidence" value="ECO:0007669"/>
    <property type="project" value="UniProtKB-SubCell"/>
</dbReference>
<dbReference type="PROSITE" id="PS00588">
    <property type="entry name" value="FLAGELLA_BB_ROD"/>
    <property type="match status" value="1"/>
</dbReference>
<gene>
    <name evidence="7" type="primary">flgK</name>
    <name evidence="11" type="ORF">HNR65_001655</name>
</gene>
<dbReference type="InterPro" id="IPR002371">
    <property type="entry name" value="FlgK"/>
</dbReference>
<comment type="subcellular location">
    <subcellularLocation>
        <location evidence="1 7">Bacterial flagellum</location>
    </subcellularLocation>
    <subcellularLocation>
        <location evidence="2 7">Secreted</location>
    </subcellularLocation>
</comment>
<evidence type="ECO:0000259" key="9">
    <source>
        <dbReference type="Pfam" id="PF06429"/>
    </source>
</evidence>
<dbReference type="AlphaFoldDB" id="A0A7W0HKI9"/>
<dbReference type="RefSeq" id="WP_181550975.1">
    <property type="nucleotide sequence ID" value="NZ_JACDUS010000003.1"/>
</dbReference>
<evidence type="ECO:0000256" key="5">
    <source>
        <dbReference type="ARBA" id="ARBA00022525"/>
    </source>
</evidence>
<dbReference type="InterPro" id="IPR010930">
    <property type="entry name" value="Flg_bb/hook_C_dom"/>
</dbReference>
<keyword evidence="5 7" id="KW-0964">Secreted</keyword>
<evidence type="ECO:0000259" key="10">
    <source>
        <dbReference type="Pfam" id="PF22638"/>
    </source>
</evidence>
<evidence type="ECO:0000256" key="7">
    <source>
        <dbReference type="RuleBase" id="RU362065"/>
    </source>
</evidence>
<comment type="caution">
    <text evidence="11">The sequence shown here is derived from an EMBL/GenBank/DDBJ whole genome shotgun (WGS) entry which is preliminary data.</text>
</comment>
<dbReference type="GO" id="GO:0009424">
    <property type="term" value="C:bacterial-type flagellum hook"/>
    <property type="evidence" value="ECO:0007669"/>
    <property type="project" value="UniProtKB-UniRule"/>
</dbReference>
<evidence type="ECO:0000313" key="12">
    <source>
        <dbReference type="Proteomes" id="UP000525298"/>
    </source>
</evidence>
<dbReference type="PANTHER" id="PTHR30033:SF1">
    <property type="entry name" value="FLAGELLAR HOOK-ASSOCIATED PROTEIN 1"/>
    <property type="match status" value="1"/>
</dbReference>
<dbReference type="Pfam" id="PF06429">
    <property type="entry name" value="Flg_bbr_C"/>
    <property type="match status" value="1"/>
</dbReference>
<dbReference type="SUPFAM" id="SSF64518">
    <property type="entry name" value="Phase 1 flagellin"/>
    <property type="match status" value="1"/>
</dbReference>
<comment type="similarity">
    <text evidence="3 7">Belongs to the flagella basal body rod proteins family.</text>
</comment>
<dbReference type="GO" id="GO:0044780">
    <property type="term" value="P:bacterial-type flagellum assembly"/>
    <property type="evidence" value="ECO:0007669"/>
    <property type="project" value="InterPro"/>
</dbReference>